<sequence length="1048" mass="114267">MARTMLVGTLLVLGVSLAMAQSSAADGATRTHYLRAEAVEWDYAPSGINQCNGADFTGDEAIFTTEGLGTVYKKAVFREYTDASFAEPRPRPAEFEHMGLLGPPLFAEVGDTLEVVLRNDLPFAINFDVQGVVLQNGVVNTGEALTYRWTVEDKQGPTEDQASSVVWLYRSTVDQPQHANAGLLGPVVVARKGAGNEAGRAMDVDAEYFLVLEVWNENDSPFLGDNLAGRTAEDFGLEEEDFEESNLMHGINGYVYCNLPPPQSAVGDVVRWHVVAVGNEVDLHTAHWHGHTFNFNGNQMDSLHLIPGVAYSLDMTMDDPGTWLLHCHVNDHIRAGMIMTYTVTGQLAEIQRTGVLREYFIAAEMVNWEYVPEKMNLCSKDGMPFGEDENVFLERTETTIGSEYLKARYVQYTDASFATPVERDPEDAYLGLLGPILRAAVGDTMKITFMNKNVLHPVTVHPHGVLYEKDSEGTPYADGTSGDDKLDDFVEQNQTVIMTWHVVDRAGPGKKDGSSVLWMYHSHVDEIADTNTGLVGALIVTRADVADPKTAMPMDVDREVVLFFSVIDEAESLLFDDNIATFLPNLGEDEAEELKEDEGFQESNLMHQINGFLYCNLPNLVVSQGQRVRWYVMALGTEVDMHTPNMQAATLVGLGEPEETLQLIAGGMTVADSVPRVPGRFQIACRIADHIAAGMVAVLTVEASNMAVPQGNGAVRTYFISADEVDWDYTPFGYDGCTGEPFDEDQLVFTETTETTLGSKYKKAVFNAYTDDTFTELLPKDPQYGIVGPLIVVEAGATLRVLFRNNLTDQDANFNVGGLVTENEVLGGGVVSPGGTQQYEFKVLEDAGPCSGCVPNTASYIYTSTVDFVAQSNAGLVGPLLVAAPGALKPNSSMVEGVDGIVPLLFAIQNENESPYLDDNIAVAEALLNSTVDTESEDFEESNLMHAVNGYLYCNMPRIKLYKDSLLQVVLMGMGSETDMHVPIFSGAPLVHRGQNVAAVQVMPSTSFVVDLTAPVGPTGVYDIYCDVHDHLSAGMQAQYVVADSEIL</sequence>
<dbReference type="InterPro" id="IPR011707">
    <property type="entry name" value="Cu-oxidase-like_N"/>
</dbReference>
<dbReference type="InterPro" id="IPR045087">
    <property type="entry name" value="Cu-oxidase_fam"/>
</dbReference>
<evidence type="ECO:0000256" key="5">
    <source>
        <dbReference type="SAM" id="SignalP"/>
    </source>
</evidence>
<accession>A0A8S1IWX9</accession>
<dbReference type="InterPro" id="IPR011706">
    <property type="entry name" value="Cu-oxidase_C"/>
</dbReference>
<dbReference type="Pfam" id="PF07732">
    <property type="entry name" value="Cu-oxidase_3"/>
    <property type="match status" value="1"/>
</dbReference>
<dbReference type="Proteomes" id="UP000708148">
    <property type="component" value="Unassembled WGS sequence"/>
</dbReference>
<dbReference type="PANTHER" id="PTHR11709:SF486">
    <property type="entry name" value="MULTICOPPER OXIDASE"/>
    <property type="match status" value="1"/>
</dbReference>
<evidence type="ECO:0008006" key="10">
    <source>
        <dbReference type="Google" id="ProtNLM"/>
    </source>
</evidence>
<dbReference type="Pfam" id="PF07731">
    <property type="entry name" value="Cu-oxidase_2"/>
    <property type="match status" value="1"/>
</dbReference>
<feature type="chain" id="PRO_5035775069" description="Multicopper oxidase" evidence="5">
    <location>
        <begin position="21"/>
        <end position="1048"/>
    </location>
</feature>
<feature type="signal peptide" evidence="5">
    <location>
        <begin position="1"/>
        <end position="20"/>
    </location>
</feature>
<keyword evidence="4" id="KW-0186">Copper</keyword>
<organism evidence="8 9">
    <name type="scientific">Ostreobium quekettii</name>
    <dbReference type="NCBI Taxonomy" id="121088"/>
    <lineage>
        <taxon>Eukaryota</taxon>
        <taxon>Viridiplantae</taxon>
        <taxon>Chlorophyta</taxon>
        <taxon>core chlorophytes</taxon>
        <taxon>Ulvophyceae</taxon>
        <taxon>TCBD clade</taxon>
        <taxon>Bryopsidales</taxon>
        <taxon>Ostreobineae</taxon>
        <taxon>Ostreobiaceae</taxon>
        <taxon>Ostreobium</taxon>
    </lineage>
</organism>
<keyword evidence="2" id="KW-0479">Metal-binding</keyword>
<dbReference type="SUPFAM" id="SSF49503">
    <property type="entry name" value="Cupredoxins"/>
    <property type="match status" value="6"/>
</dbReference>
<reference evidence="8" key="1">
    <citation type="submission" date="2020-12" db="EMBL/GenBank/DDBJ databases">
        <authorList>
            <person name="Iha C."/>
        </authorList>
    </citation>
    <scope>NUCLEOTIDE SEQUENCE</scope>
</reference>
<dbReference type="GO" id="GO:0005507">
    <property type="term" value="F:copper ion binding"/>
    <property type="evidence" value="ECO:0007669"/>
    <property type="project" value="InterPro"/>
</dbReference>
<evidence type="ECO:0000256" key="4">
    <source>
        <dbReference type="ARBA" id="ARBA00023008"/>
    </source>
</evidence>
<dbReference type="Gene3D" id="2.60.40.420">
    <property type="entry name" value="Cupredoxins - blue copper proteins"/>
    <property type="match status" value="3"/>
</dbReference>
<dbReference type="InterPro" id="IPR008972">
    <property type="entry name" value="Cupredoxin"/>
</dbReference>
<evidence type="ECO:0000256" key="2">
    <source>
        <dbReference type="ARBA" id="ARBA00022723"/>
    </source>
</evidence>
<dbReference type="AlphaFoldDB" id="A0A8S1IWX9"/>
<evidence type="ECO:0000313" key="8">
    <source>
        <dbReference type="EMBL" id="CAD7698221.1"/>
    </source>
</evidence>
<name>A0A8S1IWX9_9CHLO</name>
<evidence type="ECO:0000259" key="7">
    <source>
        <dbReference type="Pfam" id="PF07732"/>
    </source>
</evidence>
<evidence type="ECO:0000256" key="1">
    <source>
        <dbReference type="ARBA" id="ARBA00010609"/>
    </source>
</evidence>
<dbReference type="PANTHER" id="PTHR11709">
    <property type="entry name" value="MULTI-COPPER OXIDASE"/>
    <property type="match status" value="1"/>
</dbReference>
<evidence type="ECO:0000259" key="6">
    <source>
        <dbReference type="Pfam" id="PF07731"/>
    </source>
</evidence>
<evidence type="ECO:0000313" key="9">
    <source>
        <dbReference type="Proteomes" id="UP000708148"/>
    </source>
</evidence>
<dbReference type="GO" id="GO:0016491">
    <property type="term" value="F:oxidoreductase activity"/>
    <property type="evidence" value="ECO:0007669"/>
    <property type="project" value="UniProtKB-KW"/>
</dbReference>
<keyword evidence="3" id="KW-0560">Oxidoreductase</keyword>
<keyword evidence="5" id="KW-0732">Signal</keyword>
<dbReference type="InterPro" id="IPR033138">
    <property type="entry name" value="Cu_oxidase_CS"/>
</dbReference>
<dbReference type="PROSITE" id="PS00079">
    <property type="entry name" value="MULTICOPPER_OXIDASE1"/>
    <property type="match status" value="3"/>
</dbReference>
<comment type="caution">
    <text evidence="8">The sequence shown here is derived from an EMBL/GenBank/DDBJ whole genome shotgun (WGS) entry which is preliminary data.</text>
</comment>
<proteinExistence type="inferred from homology"/>
<dbReference type="InterPro" id="IPR002355">
    <property type="entry name" value="Cu_oxidase_Cu_BS"/>
</dbReference>
<feature type="domain" description="Plastocyanin-like" evidence="7">
    <location>
        <begin position="432"/>
        <end position="542"/>
    </location>
</feature>
<keyword evidence="9" id="KW-1185">Reference proteome</keyword>
<evidence type="ECO:0000256" key="3">
    <source>
        <dbReference type="ARBA" id="ARBA00023002"/>
    </source>
</evidence>
<protein>
    <recommendedName>
        <fullName evidence="10">Multicopper oxidase</fullName>
    </recommendedName>
</protein>
<comment type="similarity">
    <text evidence="1">Belongs to the multicopper oxidase family.</text>
</comment>
<gene>
    <name evidence="8" type="ORF">OSTQU699_LOCUS3582</name>
</gene>
<dbReference type="EMBL" id="CAJHUC010000791">
    <property type="protein sequence ID" value="CAD7698221.1"/>
    <property type="molecule type" value="Genomic_DNA"/>
</dbReference>
<dbReference type="FunFam" id="2.60.40.420:FF:000028">
    <property type="entry name" value="Ceruloplasmin"/>
    <property type="match status" value="1"/>
</dbReference>
<dbReference type="PROSITE" id="PS00080">
    <property type="entry name" value="MULTICOPPER_OXIDASE2"/>
    <property type="match status" value="1"/>
</dbReference>
<dbReference type="OrthoDB" id="2121828at2759"/>
<feature type="domain" description="Plastocyanin-like" evidence="6">
    <location>
        <begin position="252"/>
        <end position="344"/>
    </location>
</feature>